<proteinExistence type="predicted"/>
<organism evidence="1 2">
    <name type="scientific">Zophobas morio</name>
    <dbReference type="NCBI Taxonomy" id="2755281"/>
    <lineage>
        <taxon>Eukaryota</taxon>
        <taxon>Metazoa</taxon>
        <taxon>Ecdysozoa</taxon>
        <taxon>Arthropoda</taxon>
        <taxon>Hexapoda</taxon>
        <taxon>Insecta</taxon>
        <taxon>Pterygota</taxon>
        <taxon>Neoptera</taxon>
        <taxon>Endopterygota</taxon>
        <taxon>Coleoptera</taxon>
        <taxon>Polyphaga</taxon>
        <taxon>Cucujiformia</taxon>
        <taxon>Tenebrionidae</taxon>
        <taxon>Zophobas</taxon>
    </lineage>
</organism>
<sequence>MKLNEIEVYAYEVIYPDYDGELFYTLCLAKERAVEVEGDIRKLYTAEQMQEYAKECVREALKILDNAILPIFEDDERVVIQKIFEEDTKND</sequence>
<evidence type="ECO:0000313" key="2">
    <source>
        <dbReference type="Proteomes" id="UP001168821"/>
    </source>
</evidence>
<dbReference type="EMBL" id="JALNTZ010004140">
    <property type="protein sequence ID" value="KAJ3615456.1"/>
    <property type="molecule type" value="Genomic_DNA"/>
</dbReference>
<reference evidence="1" key="1">
    <citation type="journal article" date="2023" name="G3 (Bethesda)">
        <title>Whole genome assemblies of Zophobas morio and Tenebrio molitor.</title>
        <authorList>
            <person name="Kaur S."/>
            <person name="Stinson S.A."/>
            <person name="diCenzo G.C."/>
        </authorList>
    </citation>
    <scope>NUCLEOTIDE SEQUENCE</scope>
    <source>
        <strain evidence="1">QUZm001</strain>
    </source>
</reference>
<name>A0AA38LZ07_9CUCU</name>
<dbReference type="AlphaFoldDB" id="A0AA38LZ07"/>
<keyword evidence="2" id="KW-1185">Reference proteome</keyword>
<accession>A0AA38LZ07</accession>
<comment type="caution">
    <text evidence="1">The sequence shown here is derived from an EMBL/GenBank/DDBJ whole genome shotgun (WGS) entry which is preliminary data.</text>
</comment>
<protein>
    <submittedName>
        <fullName evidence="1">Uncharacterized protein</fullName>
    </submittedName>
</protein>
<evidence type="ECO:0000313" key="1">
    <source>
        <dbReference type="EMBL" id="KAJ3615456.1"/>
    </source>
</evidence>
<dbReference type="Proteomes" id="UP001168821">
    <property type="component" value="Unassembled WGS sequence"/>
</dbReference>
<gene>
    <name evidence="1" type="ORF">Zmor_016407</name>
</gene>